<evidence type="ECO:0000256" key="1">
    <source>
        <dbReference type="ARBA" id="ARBA00022448"/>
    </source>
</evidence>
<dbReference type="InterPro" id="IPR012292">
    <property type="entry name" value="Globin/Proto"/>
</dbReference>
<dbReference type="GO" id="GO:0046872">
    <property type="term" value="F:metal ion binding"/>
    <property type="evidence" value="ECO:0007669"/>
    <property type="project" value="UniProtKB-KW"/>
</dbReference>
<evidence type="ECO:0000256" key="4">
    <source>
        <dbReference type="ARBA" id="ARBA00023004"/>
    </source>
</evidence>
<keyword evidence="3" id="KW-0479">Metal-binding</keyword>
<evidence type="ECO:0000256" key="3">
    <source>
        <dbReference type="ARBA" id="ARBA00022723"/>
    </source>
</evidence>
<reference evidence="6" key="1">
    <citation type="submission" date="2021-01" db="EMBL/GenBank/DDBJ databases">
        <authorList>
            <person name="Corre E."/>
            <person name="Pelletier E."/>
            <person name="Niang G."/>
            <person name="Scheremetjew M."/>
            <person name="Finn R."/>
            <person name="Kale V."/>
            <person name="Holt S."/>
            <person name="Cochrane G."/>
            <person name="Meng A."/>
            <person name="Brown T."/>
            <person name="Cohen L."/>
        </authorList>
    </citation>
    <scope>NUCLEOTIDE SEQUENCE</scope>
    <source>
        <strain evidence="6">CCMP826</strain>
    </source>
</reference>
<comment type="similarity">
    <text evidence="5">Belongs to the truncated hemoglobin family. Group II subfamily.</text>
</comment>
<dbReference type="InterPro" id="IPR044203">
    <property type="entry name" value="GlbO/GLB3-like"/>
</dbReference>
<name>A0A7S2IK20_9STRA</name>
<evidence type="ECO:0000256" key="2">
    <source>
        <dbReference type="ARBA" id="ARBA00022617"/>
    </source>
</evidence>
<dbReference type="SUPFAM" id="SSF46458">
    <property type="entry name" value="Globin-like"/>
    <property type="match status" value="1"/>
</dbReference>
<dbReference type="Gene3D" id="1.10.490.10">
    <property type="entry name" value="Globins"/>
    <property type="match status" value="1"/>
</dbReference>
<accession>A0A7S2IK20</accession>
<dbReference type="PANTHER" id="PTHR47366">
    <property type="entry name" value="TWO-ON-TWO HEMOGLOBIN-3"/>
    <property type="match status" value="1"/>
</dbReference>
<dbReference type="PANTHER" id="PTHR47366:SF1">
    <property type="entry name" value="TWO-ON-TWO HEMOGLOBIN-3"/>
    <property type="match status" value="1"/>
</dbReference>
<keyword evidence="2" id="KW-0349">Heme</keyword>
<evidence type="ECO:0008006" key="7">
    <source>
        <dbReference type="Google" id="ProtNLM"/>
    </source>
</evidence>
<dbReference type="GO" id="GO:0019825">
    <property type="term" value="F:oxygen binding"/>
    <property type="evidence" value="ECO:0007669"/>
    <property type="project" value="InterPro"/>
</dbReference>
<organism evidence="6">
    <name type="scientific">Helicotheca tamesis</name>
    <dbReference type="NCBI Taxonomy" id="374047"/>
    <lineage>
        <taxon>Eukaryota</taxon>
        <taxon>Sar</taxon>
        <taxon>Stramenopiles</taxon>
        <taxon>Ochrophyta</taxon>
        <taxon>Bacillariophyta</taxon>
        <taxon>Mediophyceae</taxon>
        <taxon>Lithodesmiophycidae</taxon>
        <taxon>Lithodesmiales</taxon>
        <taxon>Lithodesmiaceae</taxon>
        <taxon>Helicotheca</taxon>
    </lineage>
</organism>
<dbReference type="InterPro" id="IPR001486">
    <property type="entry name" value="Hemoglobin_trunc"/>
</dbReference>
<dbReference type="EMBL" id="HBGV01020343">
    <property type="protein sequence ID" value="CAD9520832.1"/>
    <property type="molecule type" value="Transcribed_RNA"/>
</dbReference>
<proteinExistence type="inferred from homology"/>
<dbReference type="Pfam" id="PF01152">
    <property type="entry name" value="Bac_globin"/>
    <property type="match status" value="1"/>
</dbReference>
<dbReference type="AlphaFoldDB" id="A0A7S2IK20"/>
<dbReference type="GO" id="GO:0020037">
    <property type="term" value="F:heme binding"/>
    <property type="evidence" value="ECO:0007669"/>
    <property type="project" value="InterPro"/>
</dbReference>
<sequence length="177" mass="20338">MSKLEIQATAHKTSGVSYEESLKATTLSPSIYERIGKEDGFLKLSRLFYDRVFDDEEAQWFLNIFSSSTKSEAIENQYRFLVQTFGGPDLYKQKKGKYTRLVGRHANYNIGTKAAFRWVEHMDDAIDNHEALSDDDEARDLLKKYFAFTAHYIVAASEFMRPDQLSGGTKIDPGRVW</sequence>
<protein>
    <recommendedName>
        <fullName evidence="7">Globin</fullName>
    </recommendedName>
</protein>
<gene>
    <name evidence="6" type="ORF">HTAM1171_LOCUS12692</name>
</gene>
<dbReference type="CDD" id="cd19755">
    <property type="entry name" value="TrHb2_AtGlb3-like_O"/>
    <property type="match status" value="1"/>
</dbReference>
<dbReference type="GO" id="GO:0005344">
    <property type="term" value="F:oxygen carrier activity"/>
    <property type="evidence" value="ECO:0007669"/>
    <property type="project" value="InterPro"/>
</dbReference>
<evidence type="ECO:0000256" key="5">
    <source>
        <dbReference type="ARBA" id="ARBA00034496"/>
    </source>
</evidence>
<evidence type="ECO:0000313" key="6">
    <source>
        <dbReference type="EMBL" id="CAD9520832.1"/>
    </source>
</evidence>
<keyword evidence="4" id="KW-0408">Iron</keyword>
<dbReference type="InterPro" id="IPR009050">
    <property type="entry name" value="Globin-like_sf"/>
</dbReference>
<keyword evidence="1" id="KW-0813">Transport</keyword>